<feature type="region of interest" description="Disordered" evidence="1">
    <location>
        <begin position="1"/>
        <end position="33"/>
    </location>
</feature>
<dbReference type="EMBL" id="VIEB01001351">
    <property type="protein sequence ID" value="TQD72915.1"/>
    <property type="molecule type" value="Genomic_DNA"/>
</dbReference>
<keyword evidence="3" id="KW-1185">Reference proteome</keyword>
<dbReference type="AlphaFoldDB" id="A0A540KFA5"/>
<comment type="caution">
    <text evidence="2">The sequence shown here is derived from an EMBL/GenBank/DDBJ whole genome shotgun (WGS) entry which is preliminary data.</text>
</comment>
<accession>A0A540KFA5</accession>
<evidence type="ECO:0000313" key="3">
    <source>
        <dbReference type="Proteomes" id="UP000315295"/>
    </source>
</evidence>
<gene>
    <name evidence="2" type="ORF">C1H46_041547</name>
</gene>
<reference evidence="2 3" key="1">
    <citation type="journal article" date="2019" name="G3 (Bethesda)">
        <title>Sequencing of a Wild Apple (Malus baccata) Genome Unravels the Differences Between Cultivated and Wild Apple Species Regarding Disease Resistance and Cold Tolerance.</title>
        <authorList>
            <person name="Chen X."/>
        </authorList>
    </citation>
    <scope>NUCLEOTIDE SEQUENCE [LARGE SCALE GENOMIC DNA]</scope>
    <source>
        <strain evidence="3">cv. Shandingzi</strain>
        <tissue evidence="2">Leaves</tissue>
    </source>
</reference>
<evidence type="ECO:0000313" key="2">
    <source>
        <dbReference type="EMBL" id="TQD72915.1"/>
    </source>
</evidence>
<protein>
    <submittedName>
        <fullName evidence="2">Uncharacterized protein</fullName>
    </submittedName>
</protein>
<evidence type="ECO:0000256" key="1">
    <source>
        <dbReference type="SAM" id="MobiDB-lite"/>
    </source>
</evidence>
<sequence>MSVLKQGNKGRENNLKEGGGGYKGMGNQARPDLHGFVSQSYGAKASGKMGRTWRL</sequence>
<proteinExistence type="predicted"/>
<organism evidence="2 3">
    <name type="scientific">Malus baccata</name>
    <name type="common">Siberian crab apple</name>
    <name type="synonym">Pyrus baccata</name>
    <dbReference type="NCBI Taxonomy" id="106549"/>
    <lineage>
        <taxon>Eukaryota</taxon>
        <taxon>Viridiplantae</taxon>
        <taxon>Streptophyta</taxon>
        <taxon>Embryophyta</taxon>
        <taxon>Tracheophyta</taxon>
        <taxon>Spermatophyta</taxon>
        <taxon>Magnoliopsida</taxon>
        <taxon>eudicotyledons</taxon>
        <taxon>Gunneridae</taxon>
        <taxon>Pentapetalae</taxon>
        <taxon>rosids</taxon>
        <taxon>fabids</taxon>
        <taxon>Rosales</taxon>
        <taxon>Rosaceae</taxon>
        <taxon>Amygdaloideae</taxon>
        <taxon>Maleae</taxon>
        <taxon>Malus</taxon>
    </lineage>
</organism>
<dbReference type="Proteomes" id="UP000315295">
    <property type="component" value="Unassembled WGS sequence"/>
</dbReference>
<name>A0A540KFA5_MALBA</name>